<keyword evidence="5" id="KW-1185">Reference proteome</keyword>
<sequence>MPKATFLNLPEERRNQIERVLIELLSEEDPSRVTVKQIIDRVDFSRAAFYKYFIDLGDAINYVTRIATNFVHKAIMREITTTGDFFLGSRNYLAHVADYAPGSREQRLIIVLLNGGNSVLFKRTLSAQNEELVQHFLHLLQQNQINIEDQNEAISFLYLMMSLVTDALFDYTSNHWTKSELLADFDLRTKWLLHGILPQ</sequence>
<feature type="DNA-binding region" description="H-T-H motif" evidence="2">
    <location>
        <begin position="34"/>
        <end position="53"/>
    </location>
</feature>
<dbReference type="PATRIC" id="fig|1423722.3.peg.1483"/>
<dbReference type="PROSITE" id="PS50977">
    <property type="entry name" value="HTH_TETR_2"/>
    <property type="match status" value="1"/>
</dbReference>
<evidence type="ECO:0000313" key="4">
    <source>
        <dbReference type="EMBL" id="KRK37114.1"/>
    </source>
</evidence>
<dbReference type="Gene3D" id="1.10.357.10">
    <property type="entry name" value="Tetracycline Repressor, domain 2"/>
    <property type="match status" value="1"/>
</dbReference>
<reference evidence="4 5" key="1">
    <citation type="journal article" date="2015" name="Genome Announc.">
        <title>Expanding the biotechnology potential of lactobacilli through comparative genomics of 213 strains and associated genera.</title>
        <authorList>
            <person name="Sun Z."/>
            <person name="Harris H.M."/>
            <person name="McCann A."/>
            <person name="Guo C."/>
            <person name="Argimon S."/>
            <person name="Zhang W."/>
            <person name="Yang X."/>
            <person name="Jeffery I.B."/>
            <person name="Cooney J.C."/>
            <person name="Kagawa T.F."/>
            <person name="Liu W."/>
            <person name="Song Y."/>
            <person name="Salvetti E."/>
            <person name="Wrobel A."/>
            <person name="Rasinkangas P."/>
            <person name="Parkhill J."/>
            <person name="Rea M.C."/>
            <person name="O'Sullivan O."/>
            <person name="Ritari J."/>
            <person name="Douillard F.P."/>
            <person name="Paul Ross R."/>
            <person name="Yang R."/>
            <person name="Briner A.E."/>
            <person name="Felis G.E."/>
            <person name="de Vos W.M."/>
            <person name="Barrangou R."/>
            <person name="Klaenhammer T.R."/>
            <person name="Caufield P.W."/>
            <person name="Cui Y."/>
            <person name="Zhang H."/>
            <person name="O'Toole P.W."/>
        </authorList>
    </citation>
    <scope>NUCLEOTIDE SEQUENCE [LARGE SCALE GENOMIC DNA]</scope>
    <source>
        <strain evidence="4 5">DSM 20534</strain>
    </source>
</reference>
<name>A0A0R1H1P7_9LACO</name>
<feature type="domain" description="HTH tetR-type" evidence="3">
    <location>
        <begin position="11"/>
        <end position="71"/>
    </location>
</feature>
<keyword evidence="1 2" id="KW-0238">DNA-binding</keyword>
<evidence type="ECO:0000256" key="2">
    <source>
        <dbReference type="PROSITE-ProRule" id="PRU00335"/>
    </source>
</evidence>
<evidence type="ECO:0000313" key="5">
    <source>
        <dbReference type="Proteomes" id="UP000050909"/>
    </source>
</evidence>
<dbReference type="AlphaFoldDB" id="A0A0R1H1P7"/>
<dbReference type="InterPro" id="IPR009057">
    <property type="entry name" value="Homeodomain-like_sf"/>
</dbReference>
<organism evidence="4 5">
    <name type="scientific">Amylolactobacillus amylotrophicus DSM 20534</name>
    <dbReference type="NCBI Taxonomy" id="1423722"/>
    <lineage>
        <taxon>Bacteria</taxon>
        <taxon>Bacillati</taxon>
        <taxon>Bacillota</taxon>
        <taxon>Bacilli</taxon>
        <taxon>Lactobacillales</taxon>
        <taxon>Lactobacillaceae</taxon>
        <taxon>Amylolactobacillus</taxon>
    </lineage>
</organism>
<dbReference type="Proteomes" id="UP000050909">
    <property type="component" value="Unassembled WGS sequence"/>
</dbReference>
<dbReference type="Pfam" id="PF00440">
    <property type="entry name" value="TetR_N"/>
    <property type="match status" value="1"/>
</dbReference>
<dbReference type="SUPFAM" id="SSF46689">
    <property type="entry name" value="Homeodomain-like"/>
    <property type="match status" value="1"/>
</dbReference>
<dbReference type="EMBL" id="AZCV01000007">
    <property type="protein sequence ID" value="KRK37114.1"/>
    <property type="molecule type" value="Genomic_DNA"/>
</dbReference>
<protein>
    <recommendedName>
        <fullName evidence="3">HTH tetR-type domain-containing protein</fullName>
    </recommendedName>
</protein>
<accession>A0A0R1H1P7</accession>
<dbReference type="RefSeq" id="WP_056945792.1">
    <property type="nucleotide sequence ID" value="NZ_AZCV01000007.1"/>
</dbReference>
<proteinExistence type="predicted"/>
<dbReference type="GO" id="GO:0003677">
    <property type="term" value="F:DNA binding"/>
    <property type="evidence" value="ECO:0007669"/>
    <property type="project" value="UniProtKB-UniRule"/>
</dbReference>
<comment type="caution">
    <text evidence="4">The sequence shown here is derived from an EMBL/GenBank/DDBJ whole genome shotgun (WGS) entry which is preliminary data.</text>
</comment>
<evidence type="ECO:0000256" key="1">
    <source>
        <dbReference type="ARBA" id="ARBA00023125"/>
    </source>
</evidence>
<dbReference type="InterPro" id="IPR001647">
    <property type="entry name" value="HTH_TetR"/>
</dbReference>
<gene>
    <name evidence="4" type="ORF">FC62_GL001456</name>
</gene>
<dbReference type="Pfam" id="PF17924">
    <property type="entry name" value="TetR_C_19"/>
    <property type="match status" value="1"/>
</dbReference>
<evidence type="ECO:0000259" key="3">
    <source>
        <dbReference type="PROSITE" id="PS50977"/>
    </source>
</evidence>